<reference evidence="5" key="2">
    <citation type="submission" date="2020-04" db="EMBL/GenBank/DDBJ databases">
        <authorList>
            <consortium name="NCBI Genome Project"/>
        </authorList>
    </citation>
    <scope>NUCLEOTIDE SEQUENCE</scope>
    <source>
        <strain evidence="5">CBS 781.70</strain>
    </source>
</reference>
<evidence type="ECO:0000313" key="5">
    <source>
        <dbReference type="RefSeq" id="XP_033539280.1"/>
    </source>
</evidence>
<feature type="transmembrane region" description="Helical" evidence="2">
    <location>
        <begin position="161"/>
        <end position="180"/>
    </location>
</feature>
<dbReference type="EMBL" id="ML975149">
    <property type="protein sequence ID" value="KAF1817649.1"/>
    <property type="molecule type" value="Genomic_DNA"/>
</dbReference>
<dbReference type="Pfam" id="PF10361">
    <property type="entry name" value="DUF2434"/>
    <property type="match status" value="1"/>
</dbReference>
<gene>
    <name evidence="3 5" type="ORF">P152DRAFT_25668</name>
</gene>
<proteinExistence type="predicted"/>
<feature type="transmembrane region" description="Helical" evidence="2">
    <location>
        <begin position="262"/>
        <end position="282"/>
    </location>
</feature>
<dbReference type="AlphaFoldDB" id="A0A6G1GID5"/>
<keyword evidence="2" id="KW-1133">Transmembrane helix</keyword>
<feature type="compositionally biased region" description="Polar residues" evidence="1">
    <location>
        <begin position="494"/>
        <end position="513"/>
    </location>
</feature>
<reference evidence="5" key="3">
    <citation type="submission" date="2025-04" db="UniProtKB">
        <authorList>
            <consortium name="RefSeq"/>
        </authorList>
    </citation>
    <scope>IDENTIFICATION</scope>
    <source>
        <strain evidence="5">CBS 781.70</strain>
    </source>
</reference>
<keyword evidence="2" id="KW-0812">Transmembrane</keyword>
<evidence type="ECO:0000313" key="3">
    <source>
        <dbReference type="EMBL" id="KAF1817649.1"/>
    </source>
</evidence>
<evidence type="ECO:0000256" key="2">
    <source>
        <dbReference type="SAM" id="Phobius"/>
    </source>
</evidence>
<keyword evidence="2" id="KW-0472">Membrane</keyword>
<keyword evidence="4" id="KW-1185">Reference proteome</keyword>
<reference evidence="3 5" key="1">
    <citation type="submission" date="2020-01" db="EMBL/GenBank/DDBJ databases">
        <authorList>
            <consortium name="DOE Joint Genome Institute"/>
            <person name="Haridas S."/>
            <person name="Albert R."/>
            <person name="Binder M."/>
            <person name="Bloem J."/>
            <person name="Labutti K."/>
            <person name="Salamov A."/>
            <person name="Andreopoulos B."/>
            <person name="Baker S.E."/>
            <person name="Barry K."/>
            <person name="Bills G."/>
            <person name="Bluhm B.H."/>
            <person name="Cannon C."/>
            <person name="Castanera R."/>
            <person name="Culley D.E."/>
            <person name="Daum C."/>
            <person name="Ezra D."/>
            <person name="Gonzalez J.B."/>
            <person name="Henrissat B."/>
            <person name="Kuo A."/>
            <person name="Liang C."/>
            <person name="Lipzen A."/>
            <person name="Lutzoni F."/>
            <person name="Magnuson J."/>
            <person name="Mondo S."/>
            <person name="Nolan M."/>
            <person name="Ohm R."/>
            <person name="Pangilinan J."/>
            <person name="Park H.-J."/>
            <person name="Ramirez L."/>
            <person name="Alfaro M."/>
            <person name="Sun H."/>
            <person name="Tritt A."/>
            <person name="Yoshinaga Y."/>
            <person name="Zwiers L.-H."/>
            <person name="Turgeon B.G."/>
            <person name="Goodwin S.B."/>
            <person name="Spatafora J.W."/>
            <person name="Crous P.W."/>
            <person name="Grigoriev I.V."/>
        </authorList>
    </citation>
    <scope>NUCLEOTIDE SEQUENCE</scope>
    <source>
        <strain evidence="3 5">CBS 781.70</strain>
    </source>
</reference>
<feature type="transmembrane region" description="Helical" evidence="2">
    <location>
        <begin position="302"/>
        <end position="326"/>
    </location>
</feature>
<dbReference type="RefSeq" id="XP_033539280.1">
    <property type="nucleotide sequence ID" value="XM_033674751.1"/>
</dbReference>
<sequence>MPLINLRDLIAWPNNPDNASDTVINGIHFNKTALEHWNYTYYSNNTISNDSNCFVIFDAYRPTFLSNGSWINGTTCYYPLNSISTRGSIGIAFVAMYGLALVFSLVVLRKHGQLYLQETKRFRAVGRRWTWYWMCFTCACALISTVSSIDVDRNYLPKMPIILQSFFFMLMVPGSLAMVWEATRHWGSWQERQVVDPDPFALGQDDRRSRTEFYLPLIFYLFAWLNFFMTIPRSWSAIEKQRSADQTLAVAAPSGTDSRFKAGSILGGVAYFIIIYSLHHSLKHYKPRPPTPTRSFAPFKSIAHFIAACPTKIFLALVILAVRMAYIVAQAWEWEISVFNLSVNPAWPYALGYAPVLLIMFILIVAGLIERNEDVVLIEQRRRRGRETNAMVGYTPKPQWWRFGKENQFMTAEEQLRHMTTEVGGRAPTANRLSRTMELRNMQGGNFSDGDANGMEMGVTGGSGMRNRSRSRVEDPFSDPSPGTGLTPERTRSNDASSVRTGQSGISGTTLASGNVKPVQVRSMLDI</sequence>
<evidence type="ECO:0000313" key="4">
    <source>
        <dbReference type="Proteomes" id="UP000504638"/>
    </source>
</evidence>
<dbReference type="Proteomes" id="UP000504638">
    <property type="component" value="Unplaced"/>
</dbReference>
<dbReference type="InterPro" id="IPR018830">
    <property type="entry name" value="DUF2434"/>
</dbReference>
<accession>A0A6G1GID5</accession>
<feature type="transmembrane region" description="Helical" evidence="2">
    <location>
        <begin position="213"/>
        <end position="231"/>
    </location>
</feature>
<feature type="transmembrane region" description="Helical" evidence="2">
    <location>
        <begin position="129"/>
        <end position="149"/>
    </location>
</feature>
<dbReference type="OrthoDB" id="5308502at2759"/>
<organism evidence="3">
    <name type="scientific">Eremomyces bilateralis CBS 781.70</name>
    <dbReference type="NCBI Taxonomy" id="1392243"/>
    <lineage>
        <taxon>Eukaryota</taxon>
        <taxon>Fungi</taxon>
        <taxon>Dikarya</taxon>
        <taxon>Ascomycota</taxon>
        <taxon>Pezizomycotina</taxon>
        <taxon>Dothideomycetes</taxon>
        <taxon>Dothideomycetes incertae sedis</taxon>
        <taxon>Eremomycetales</taxon>
        <taxon>Eremomycetaceae</taxon>
        <taxon>Eremomyces</taxon>
    </lineage>
</organism>
<dbReference type="GeneID" id="54415321"/>
<feature type="transmembrane region" description="Helical" evidence="2">
    <location>
        <begin position="89"/>
        <end position="108"/>
    </location>
</feature>
<name>A0A6G1GID5_9PEZI</name>
<evidence type="ECO:0000256" key="1">
    <source>
        <dbReference type="SAM" id="MobiDB-lite"/>
    </source>
</evidence>
<protein>
    <submittedName>
        <fullName evidence="3 5">Uncharacterized protein</fullName>
    </submittedName>
</protein>
<feature type="transmembrane region" description="Helical" evidence="2">
    <location>
        <begin position="346"/>
        <end position="369"/>
    </location>
</feature>
<feature type="region of interest" description="Disordered" evidence="1">
    <location>
        <begin position="459"/>
        <end position="515"/>
    </location>
</feature>